<reference evidence="1" key="1">
    <citation type="journal article" date="2022" name="Int. J. Syst. Evol. Microbiol.">
        <title>Pseudomonas aegrilactucae sp. nov. and Pseudomonas morbosilactucae sp. nov., pathogens causing bacterial rot of lettuce in Japan.</title>
        <authorList>
            <person name="Sawada H."/>
            <person name="Fujikawa T."/>
            <person name="Satou M."/>
        </authorList>
    </citation>
    <scope>NUCLEOTIDE SEQUENCE</scope>
    <source>
        <strain evidence="1">0166_1</strain>
    </source>
</reference>
<organism evidence="1 2">
    <name type="scientific">Capillimicrobium parvum</name>
    <dbReference type="NCBI Taxonomy" id="2884022"/>
    <lineage>
        <taxon>Bacteria</taxon>
        <taxon>Bacillati</taxon>
        <taxon>Actinomycetota</taxon>
        <taxon>Thermoleophilia</taxon>
        <taxon>Solirubrobacterales</taxon>
        <taxon>Capillimicrobiaceae</taxon>
        <taxon>Capillimicrobium</taxon>
    </lineage>
</organism>
<gene>
    <name evidence="1" type="ORF">DSM104329_02037</name>
</gene>
<dbReference type="KEGG" id="sbae:DSM104329_02037"/>
<evidence type="ECO:0000313" key="1">
    <source>
        <dbReference type="EMBL" id="UGS35642.1"/>
    </source>
</evidence>
<evidence type="ECO:0000313" key="2">
    <source>
        <dbReference type="Proteomes" id="UP001162834"/>
    </source>
</evidence>
<dbReference type="EMBL" id="CP087164">
    <property type="protein sequence ID" value="UGS35642.1"/>
    <property type="molecule type" value="Genomic_DNA"/>
</dbReference>
<proteinExistence type="predicted"/>
<accession>A0A9E6XWB4</accession>
<protein>
    <submittedName>
        <fullName evidence="1">Uncharacterized protein</fullName>
    </submittedName>
</protein>
<keyword evidence="2" id="KW-1185">Reference proteome</keyword>
<sequence>MGPAVLGVGVVGGTAAGALHHKNLGLTDTDKARLTVELTAGKAAVGVLAHSDTAPAISDLVNQIGGTPEAHQLSDEALQTAAAGAPAA</sequence>
<dbReference type="AlphaFoldDB" id="A0A9E6XWB4"/>
<dbReference type="RefSeq" id="WP_259315325.1">
    <property type="nucleotide sequence ID" value="NZ_CP087164.1"/>
</dbReference>
<dbReference type="Proteomes" id="UP001162834">
    <property type="component" value="Chromosome"/>
</dbReference>
<name>A0A9E6XWB4_9ACTN</name>